<dbReference type="EMBL" id="PQ015378">
    <property type="protein sequence ID" value="XDJ14579.1"/>
    <property type="molecule type" value="Genomic_DNA"/>
</dbReference>
<organism evidence="2">
    <name type="scientific">Pseudomonas phage RVTF4</name>
    <dbReference type="NCBI Taxonomy" id="3236931"/>
    <lineage>
        <taxon>Viruses</taxon>
    </lineage>
</organism>
<protein>
    <submittedName>
        <fullName evidence="2">Uncharacterized protein</fullName>
    </submittedName>
</protein>
<feature type="transmembrane region" description="Helical" evidence="1">
    <location>
        <begin position="6"/>
        <end position="30"/>
    </location>
</feature>
<evidence type="ECO:0000313" key="2">
    <source>
        <dbReference type="EMBL" id="XDJ14579.1"/>
    </source>
</evidence>
<reference evidence="2" key="1">
    <citation type="submission" date="2024-07" db="EMBL/GenBank/DDBJ databases">
        <authorList>
            <person name="Bringhurst R.M."/>
            <person name="Homer T.E."/>
        </authorList>
    </citation>
    <scope>NUCLEOTIDE SEQUENCE</scope>
</reference>
<name>A0AB39CC91_9VIRU</name>
<keyword evidence="1" id="KW-0472">Membrane</keyword>
<keyword evidence="1" id="KW-0812">Transmembrane</keyword>
<proteinExistence type="predicted"/>
<keyword evidence="1" id="KW-1133">Transmembrane helix</keyword>
<evidence type="ECO:0000256" key="1">
    <source>
        <dbReference type="SAM" id="Phobius"/>
    </source>
</evidence>
<accession>A0AB39CC91</accession>
<sequence>MPVQISQLLIGSGLMLAAILTLFGLGLSIYRLCHWKAHRVFKDGQLIIRIRQTVISDNGEPRIRTGYLTAGGQPETFPNLSAIQAHAQCWGTLGRATIELEKFQRGTSVFGEPTHIIEVLEKTTWPLFGEVWNPIRKKVI</sequence>